<dbReference type="GO" id="GO:0005886">
    <property type="term" value="C:plasma membrane"/>
    <property type="evidence" value="ECO:0007669"/>
    <property type="project" value="UniProtKB-SubCell"/>
</dbReference>
<keyword evidence="5 15" id="KW-0645">Protease</keyword>
<evidence type="ECO:0000256" key="5">
    <source>
        <dbReference type="ARBA" id="ARBA00022670"/>
    </source>
</evidence>
<evidence type="ECO:0000313" key="15">
    <source>
        <dbReference type="EMBL" id="MXQ74303.1"/>
    </source>
</evidence>
<proteinExistence type="inferred from homology"/>
<evidence type="ECO:0000256" key="1">
    <source>
        <dbReference type="ARBA" id="ARBA00001947"/>
    </source>
</evidence>
<keyword evidence="10 13" id="KW-1133">Transmembrane helix</keyword>
<evidence type="ECO:0000256" key="7">
    <source>
        <dbReference type="ARBA" id="ARBA00022723"/>
    </source>
</evidence>
<evidence type="ECO:0000256" key="12">
    <source>
        <dbReference type="ARBA" id="ARBA00023136"/>
    </source>
</evidence>
<evidence type="ECO:0000256" key="8">
    <source>
        <dbReference type="ARBA" id="ARBA00022801"/>
    </source>
</evidence>
<keyword evidence="7" id="KW-0479">Metal-binding</keyword>
<comment type="subcellular location">
    <subcellularLocation>
        <location evidence="2">Cell membrane</location>
        <topology evidence="2">Multi-pass membrane protein</topology>
    </subcellularLocation>
</comment>
<evidence type="ECO:0000313" key="16">
    <source>
        <dbReference type="Proteomes" id="UP000434036"/>
    </source>
</evidence>
<keyword evidence="4" id="KW-1003">Cell membrane</keyword>
<dbReference type="Pfam" id="PF02163">
    <property type="entry name" value="Peptidase_M50"/>
    <property type="match status" value="1"/>
</dbReference>
<evidence type="ECO:0000256" key="2">
    <source>
        <dbReference type="ARBA" id="ARBA00004651"/>
    </source>
</evidence>
<evidence type="ECO:0000256" key="9">
    <source>
        <dbReference type="ARBA" id="ARBA00022833"/>
    </source>
</evidence>
<feature type="transmembrane region" description="Helical" evidence="13">
    <location>
        <begin position="86"/>
        <end position="112"/>
    </location>
</feature>
<dbReference type="AlphaFoldDB" id="A0A6N8UC56"/>
<dbReference type="GO" id="GO:0008237">
    <property type="term" value="F:metallopeptidase activity"/>
    <property type="evidence" value="ECO:0007669"/>
    <property type="project" value="UniProtKB-KW"/>
</dbReference>
<dbReference type="PANTHER" id="PTHR35864">
    <property type="entry name" value="ZINC METALLOPROTEASE MJ0611-RELATED"/>
    <property type="match status" value="1"/>
</dbReference>
<keyword evidence="11" id="KW-0482">Metalloprotease</keyword>
<reference evidence="15 16" key="1">
    <citation type="submission" date="2019-12" db="EMBL/GenBank/DDBJ databases">
        <authorList>
            <person name="Yang R."/>
        </authorList>
    </citation>
    <scope>NUCLEOTIDE SEQUENCE [LARGE SCALE GENOMIC DNA]</scope>
    <source>
        <strain evidence="15 16">DONG20-135</strain>
    </source>
</reference>
<evidence type="ECO:0000256" key="3">
    <source>
        <dbReference type="ARBA" id="ARBA00007931"/>
    </source>
</evidence>
<evidence type="ECO:0000256" key="6">
    <source>
        <dbReference type="ARBA" id="ARBA00022692"/>
    </source>
</evidence>
<dbReference type="InterPro" id="IPR044537">
    <property type="entry name" value="Rip2-like"/>
</dbReference>
<evidence type="ECO:0000256" key="10">
    <source>
        <dbReference type="ARBA" id="ARBA00022989"/>
    </source>
</evidence>
<dbReference type="GO" id="GO:0046872">
    <property type="term" value="F:metal ion binding"/>
    <property type="evidence" value="ECO:0007669"/>
    <property type="project" value="UniProtKB-KW"/>
</dbReference>
<keyword evidence="6 13" id="KW-0812">Transmembrane</keyword>
<evidence type="ECO:0000256" key="4">
    <source>
        <dbReference type="ARBA" id="ARBA00022475"/>
    </source>
</evidence>
<feature type="domain" description="Peptidase M50" evidence="14">
    <location>
        <begin position="13"/>
        <end position="182"/>
    </location>
</feature>
<evidence type="ECO:0000256" key="13">
    <source>
        <dbReference type="SAM" id="Phobius"/>
    </source>
</evidence>
<keyword evidence="9" id="KW-0862">Zinc</keyword>
<keyword evidence="8" id="KW-0378">Hydrolase</keyword>
<accession>A0A6N8UC56</accession>
<dbReference type="InterPro" id="IPR052348">
    <property type="entry name" value="Metallopeptidase_M50B"/>
</dbReference>
<feature type="transmembrane region" description="Helical" evidence="13">
    <location>
        <begin position="12"/>
        <end position="32"/>
    </location>
</feature>
<dbReference type="PANTHER" id="PTHR35864:SF1">
    <property type="entry name" value="ZINC METALLOPROTEASE YWHC-RELATED"/>
    <property type="match status" value="1"/>
</dbReference>
<comment type="cofactor">
    <cofactor evidence="1">
        <name>Zn(2+)</name>
        <dbReference type="ChEBI" id="CHEBI:29105"/>
    </cofactor>
</comment>
<dbReference type="Proteomes" id="UP000434036">
    <property type="component" value="Unassembled WGS sequence"/>
</dbReference>
<evidence type="ECO:0000259" key="14">
    <source>
        <dbReference type="Pfam" id="PF02163"/>
    </source>
</evidence>
<keyword evidence="12 13" id="KW-0472">Membrane</keyword>
<keyword evidence="16" id="KW-1185">Reference proteome</keyword>
<feature type="transmembrane region" description="Helical" evidence="13">
    <location>
        <begin position="124"/>
        <end position="146"/>
    </location>
</feature>
<name>A0A6N8UC56_9FIRM</name>
<dbReference type="CDD" id="cd06158">
    <property type="entry name" value="S2P-M50_like_1"/>
    <property type="match status" value="1"/>
</dbReference>
<comment type="similarity">
    <text evidence="3">Belongs to the peptidase M50B family.</text>
</comment>
<feature type="transmembrane region" description="Helical" evidence="13">
    <location>
        <begin position="175"/>
        <end position="196"/>
    </location>
</feature>
<reference evidence="15 16" key="2">
    <citation type="submission" date="2020-01" db="EMBL/GenBank/DDBJ databases">
        <title>Clostridiaceae sp. nov. isolated from the gut of human by culturomics.</title>
        <authorList>
            <person name="Chang Y."/>
        </authorList>
    </citation>
    <scope>NUCLEOTIDE SEQUENCE [LARGE SCALE GENOMIC DNA]</scope>
    <source>
        <strain evidence="15 16">DONG20-135</strain>
    </source>
</reference>
<feature type="transmembrane region" description="Helical" evidence="13">
    <location>
        <begin position="53"/>
        <end position="74"/>
    </location>
</feature>
<protein>
    <submittedName>
        <fullName evidence="15">Site-2 protease family protein</fullName>
    </submittedName>
</protein>
<dbReference type="InterPro" id="IPR008915">
    <property type="entry name" value="Peptidase_M50"/>
</dbReference>
<gene>
    <name evidence="15" type="ORF">GSF08_10240</name>
</gene>
<dbReference type="GO" id="GO:0006508">
    <property type="term" value="P:proteolysis"/>
    <property type="evidence" value="ECO:0007669"/>
    <property type="project" value="UniProtKB-KW"/>
</dbReference>
<dbReference type="EMBL" id="WUUQ01000005">
    <property type="protein sequence ID" value="MXQ74303.1"/>
    <property type="molecule type" value="Genomic_DNA"/>
</dbReference>
<comment type="caution">
    <text evidence="15">The sequence shown here is derived from an EMBL/GenBank/DDBJ whole genome shotgun (WGS) entry which is preliminary data.</text>
</comment>
<evidence type="ECO:0000256" key="11">
    <source>
        <dbReference type="ARBA" id="ARBA00023049"/>
    </source>
</evidence>
<sequence>MNDLSLDNLIYLLPAVLIALSLHEFAHGWVSYKLGDPTPKAEGRLTLNPLRHIDPFGTVSLLLFGFGWAKPVMVNPQYYKDRKSGMIWTAVAGPLMNFFVAFICMMIAGLILKLFMYSSNDIVQYLYVLMLITAQLNIGLGIFNLIPIPPLDGSKILAGMLPEDLYFKLMQYENIIGILLLVVLYAGILNGPLYHARSLIFESFRNVSYMLFGI</sequence>
<dbReference type="RefSeq" id="WP_160625690.1">
    <property type="nucleotide sequence ID" value="NZ_WUUQ01000005.1"/>
</dbReference>
<organism evidence="15 16">
    <name type="scientific">Copranaerobaculum intestinale</name>
    <dbReference type="NCBI Taxonomy" id="2692629"/>
    <lineage>
        <taxon>Bacteria</taxon>
        <taxon>Bacillati</taxon>
        <taxon>Bacillota</taxon>
        <taxon>Erysipelotrichia</taxon>
        <taxon>Erysipelotrichales</taxon>
        <taxon>Erysipelotrichaceae</taxon>
        <taxon>Copranaerobaculum</taxon>
    </lineage>
</organism>